<dbReference type="GO" id="GO:0043235">
    <property type="term" value="C:receptor complex"/>
    <property type="evidence" value="ECO:0007669"/>
    <property type="project" value="TreeGrafter"/>
</dbReference>
<name>A0A3B4CZW9_PYGNA</name>
<comment type="similarity">
    <text evidence="2">Belongs to the G-protein coupled receptor 3 family.</text>
</comment>
<dbReference type="PANTHER" id="PTHR14511:SF15">
    <property type="entry name" value="G-PROTEIN COUPLED RECEPTOR FAMILY C GROUP 5 MEMBER C"/>
    <property type="match status" value="1"/>
</dbReference>
<evidence type="ECO:0000256" key="3">
    <source>
        <dbReference type="ARBA" id="ARBA00022692"/>
    </source>
</evidence>
<dbReference type="PROSITE" id="PS50259">
    <property type="entry name" value="G_PROTEIN_RECEP_F3_4"/>
    <property type="match status" value="1"/>
</dbReference>
<dbReference type="GO" id="GO:0004930">
    <property type="term" value="F:G protein-coupled receptor activity"/>
    <property type="evidence" value="ECO:0007669"/>
    <property type="project" value="InterPro"/>
</dbReference>
<evidence type="ECO:0000256" key="5">
    <source>
        <dbReference type="ARBA" id="ARBA00023136"/>
    </source>
</evidence>
<dbReference type="InterPro" id="IPR017978">
    <property type="entry name" value="GPCR_3_C"/>
</dbReference>
<protein>
    <recommendedName>
        <fullName evidence="8">G-protein coupled receptors family 3 profile domain-containing protein</fullName>
    </recommendedName>
</protein>
<feature type="transmembrane region" description="Helical" evidence="7">
    <location>
        <begin position="29"/>
        <end position="57"/>
    </location>
</feature>
<keyword evidence="3 7" id="KW-0812">Transmembrane</keyword>
<dbReference type="GO" id="GO:0070062">
    <property type="term" value="C:extracellular exosome"/>
    <property type="evidence" value="ECO:0007669"/>
    <property type="project" value="TreeGrafter"/>
</dbReference>
<evidence type="ECO:0000256" key="1">
    <source>
        <dbReference type="ARBA" id="ARBA00004141"/>
    </source>
</evidence>
<dbReference type="GeneTree" id="ENSGT00950000182961"/>
<evidence type="ECO:0000313" key="10">
    <source>
        <dbReference type="Proteomes" id="UP001501920"/>
    </source>
</evidence>
<dbReference type="Pfam" id="PF00003">
    <property type="entry name" value="7tm_3"/>
    <property type="match status" value="1"/>
</dbReference>
<feature type="transmembrane region" description="Helical" evidence="7">
    <location>
        <begin position="214"/>
        <end position="238"/>
    </location>
</feature>
<feature type="transmembrane region" description="Helical" evidence="7">
    <location>
        <begin position="69"/>
        <end position="91"/>
    </location>
</feature>
<evidence type="ECO:0000256" key="4">
    <source>
        <dbReference type="ARBA" id="ARBA00022989"/>
    </source>
</evidence>
<feature type="domain" description="G-protein coupled receptors family 3 profile" evidence="8">
    <location>
        <begin position="70"/>
        <end position="235"/>
    </location>
</feature>
<keyword evidence="4 7" id="KW-1133">Transmembrane helix</keyword>
<dbReference type="GO" id="GO:0005886">
    <property type="term" value="C:plasma membrane"/>
    <property type="evidence" value="ECO:0007669"/>
    <property type="project" value="TreeGrafter"/>
</dbReference>
<feature type="transmembrane region" description="Helical" evidence="7">
    <location>
        <begin position="136"/>
        <end position="154"/>
    </location>
</feature>
<dbReference type="PANTHER" id="PTHR14511">
    <property type="entry name" value="G PROTEIN COUPLED RECEPTOR, CLASS C, GROUP 5"/>
    <property type="match status" value="1"/>
</dbReference>
<dbReference type="Ensembl" id="ENSPNAT00000025456.2">
    <property type="protein sequence ID" value="ENSPNAP00000016858.1"/>
    <property type="gene ID" value="ENSPNAG00000023037.2"/>
</dbReference>
<dbReference type="Proteomes" id="UP001501920">
    <property type="component" value="Chromosome 14"/>
</dbReference>
<feature type="transmembrane region" description="Helical" evidence="7">
    <location>
        <begin position="250"/>
        <end position="269"/>
    </location>
</feature>
<organism evidence="9 10">
    <name type="scientific">Pygocentrus nattereri</name>
    <name type="common">Red-bellied piranha</name>
    <dbReference type="NCBI Taxonomy" id="42514"/>
    <lineage>
        <taxon>Eukaryota</taxon>
        <taxon>Metazoa</taxon>
        <taxon>Chordata</taxon>
        <taxon>Craniata</taxon>
        <taxon>Vertebrata</taxon>
        <taxon>Euteleostomi</taxon>
        <taxon>Actinopterygii</taxon>
        <taxon>Neopterygii</taxon>
        <taxon>Teleostei</taxon>
        <taxon>Ostariophysi</taxon>
        <taxon>Characiformes</taxon>
        <taxon>Characoidei</taxon>
        <taxon>Pygocentrus</taxon>
    </lineage>
</organism>
<feature type="transmembrane region" description="Helical" evidence="7">
    <location>
        <begin position="103"/>
        <end position="124"/>
    </location>
</feature>
<evidence type="ECO:0000256" key="2">
    <source>
        <dbReference type="ARBA" id="ARBA00007242"/>
    </source>
</evidence>
<dbReference type="InterPro" id="IPR051753">
    <property type="entry name" value="RA-inducible_GPCR3"/>
</dbReference>
<proteinExistence type="inferred from homology"/>
<dbReference type="OrthoDB" id="9880600at2759"/>
<evidence type="ECO:0000259" key="8">
    <source>
        <dbReference type="PROSITE" id="PS50259"/>
    </source>
</evidence>
<accession>A0A3B4CZW9</accession>
<feature type="transmembrane region" description="Helical" evidence="7">
    <location>
        <begin position="181"/>
        <end position="202"/>
    </location>
</feature>
<sequence length="398" mass="44577">MAMNSFSTAPEGCPSSIDPRYYTLCDLKAVWGIVVEAFASAGILTSFLLLLVMVSSLPFVTDRRRKSVLALQATFLIFSLGLFGLSFAFIMGQDSTTCTARRFVFGVLFAGCFACLLMHSLWLALLDQHKKCPKGWLFWLGALGLWLVEVIINTEWMTITQMPQDNSAVIRSVCDITNKDFTMALIYVMVLLVAVVLMAVLSMTHTHKSFWRDALYILLTGLLSFSIWLVWIVMYIHGNKILQHSNWDDATLAIALVSNGWVFLLIYIIPEICALTKDIEDVEISLEGQHCFSSIRVYENFLRDQTDSRQGSGMESKTFSKHEFDTAKKLISPYSGYNGQVRSRVYQATELAIISEGPINEISHEEVLPSATAPPLVPGSSSRLPRDNLCLQQDPLQK</sequence>
<dbReference type="STRING" id="42514.ENSPNAP00000016858"/>
<keyword evidence="5 7" id="KW-0472">Membrane</keyword>
<evidence type="ECO:0000256" key="7">
    <source>
        <dbReference type="SAM" id="Phobius"/>
    </source>
</evidence>
<reference evidence="9" key="2">
    <citation type="submission" date="2025-08" db="UniProtKB">
        <authorList>
            <consortium name="Ensembl"/>
        </authorList>
    </citation>
    <scope>IDENTIFICATION</scope>
</reference>
<keyword evidence="10" id="KW-1185">Reference proteome</keyword>
<dbReference type="OMA" id="GCPSSID"/>
<gene>
    <name evidence="9" type="primary">GPRC5C</name>
</gene>
<comment type="subcellular location">
    <subcellularLocation>
        <location evidence="1">Membrane</location>
        <topology evidence="1">Multi-pass membrane protein</topology>
    </subcellularLocation>
</comment>
<evidence type="ECO:0000256" key="6">
    <source>
        <dbReference type="SAM" id="MobiDB-lite"/>
    </source>
</evidence>
<feature type="region of interest" description="Disordered" evidence="6">
    <location>
        <begin position="370"/>
        <end position="398"/>
    </location>
</feature>
<reference evidence="9 10" key="1">
    <citation type="submission" date="2020-10" db="EMBL/GenBank/DDBJ databases">
        <title>Pygocentrus nattereri (red-bellied piranha) genome, fPygNat1, primary haplotype.</title>
        <authorList>
            <person name="Myers G."/>
            <person name="Meyer A."/>
            <person name="Karagic N."/>
            <person name="Pippel M."/>
            <person name="Winkler S."/>
            <person name="Tracey A."/>
            <person name="Wood J."/>
            <person name="Formenti G."/>
            <person name="Howe K."/>
            <person name="Fedrigo O."/>
            <person name="Jarvis E.D."/>
        </authorList>
    </citation>
    <scope>NUCLEOTIDE SEQUENCE [LARGE SCALE GENOMIC DNA]</scope>
</reference>
<dbReference type="GO" id="GO:0030295">
    <property type="term" value="F:protein kinase activator activity"/>
    <property type="evidence" value="ECO:0007669"/>
    <property type="project" value="TreeGrafter"/>
</dbReference>
<dbReference type="AlphaFoldDB" id="A0A3B4CZW9"/>
<evidence type="ECO:0000313" key="9">
    <source>
        <dbReference type="Ensembl" id="ENSPNAP00000016858.1"/>
    </source>
</evidence>
<reference evidence="9" key="3">
    <citation type="submission" date="2025-09" db="UniProtKB">
        <authorList>
            <consortium name="Ensembl"/>
        </authorList>
    </citation>
    <scope>IDENTIFICATION</scope>
</reference>